<keyword evidence="3" id="KW-1185">Reference proteome</keyword>
<evidence type="ECO:0000256" key="1">
    <source>
        <dbReference type="SAM" id="MobiDB-lite"/>
    </source>
</evidence>
<evidence type="ECO:0000313" key="2">
    <source>
        <dbReference type="EMBL" id="CAE8621323.1"/>
    </source>
</evidence>
<organism evidence="2 3">
    <name type="scientific">Polarella glacialis</name>
    <name type="common">Dinoflagellate</name>
    <dbReference type="NCBI Taxonomy" id="89957"/>
    <lineage>
        <taxon>Eukaryota</taxon>
        <taxon>Sar</taxon>
        <taxon>Alveolata</taxon>
        <taxon>Dinophyceae</taxon>
        <taxon>Suessiales</taxon>
        <taxon>Suessiaceae</taxon>
        <taxon>Polarella</taxon>
    </lineage>
</organism>
<dbReference type="Proteomes" id="UP000654075">
    <property type="component" value="Unassembled WGS sequence"/>
</dbReference>
<protein>
    <submittedName>
        <fullName evidence="2">Uncharacterized protein</fullName>
    </submittedName>
</protein>
<name>A0A813G380_POLGL</name>
<gene>
    <name evidence="2" type="ORF">PGLA1383_LOCUS38844</name>
</gene>
<sequence length="90" mass="10311">MAKSRDSNHRSQQATRKQQQHQQQNNKQITTNCDLETLRLGPPKMMPRKERRGSFDCEPRTQASSWVALHSFLVSKGLVPLPLQSGARQQ</sequence>
<reference evidence="2" key="1">
    <citation type="submission" date="2021-02" db="EMBL/GenBank/DDBJ databases">
        <authorList>
            <person name="Dougan E. K."/>
            <person name="Rhodes N."/>
            <person name="Thang M."/>
            <person name="Chan C."/>
        </authorList>
    </citation>
    <scope>NUCLEOTIDE SEQUENCE</scope>
</reference>
<dbReference type="EMBL" id="CAJNNV010027708">
    <property type="protein sequence ID" value="CAE8621323.1"/>
    <property type="molecule type" value="Genomic_DNA"/>
</dbReference>
<comment type="caution">
    <text evidence="2">The sequence shown here is derived from an EMBL/GenBank/DDBJ whole genome shotgun (WGS) entry which is preliminary data.</text>
</comment>
<accession>A0A813G380</accession>
<proteinExistence type="predicted"/>
<dbReference type="AlphaFoldDB" id="A0A813G380"/>
<feature type="compositionally biased region" description="Low complexity" evidence="1">
    <location>
        <begin position="12"/>
        <end position="32"/>
    </location>
</feature>
<feature type="region of interest" description="Disordered" evidence="1">
    <location>
        <begin position="1"/>
        <end position="57"/>
    </location>
</feature>
<evidence type="ECO:0000313" key="3">
    <source>
        <dbReference type="Proteomes" id="UP000654075"/>
    </source>
</evidence>